<evidence type="ECO:0000259" key="2">
    <source>
        <dbReference type="Pfam" id="PF00149"/>
    </source>
</evidence>
<evidence type="ECO:0000256" key="1">
    <source>
        <dbReference type="SAM" id="MobiDB-lite"/>
    </source>
</evidence>
<dbReference type="SUPFAM" id="SSF56300">
    <property type="entry name" value="Metallo-dependent phosphatases"/>
    <property type="match status" value="1"/>
</dbReference>
<dbReference type="PANTHER" id="PTHR43143:SF1">
    <property type="entry name" value="SERINE_THREONINE-PROTEIN PHOSPHATASE CPPED1"/>
    <property type="match status" value="1"/>
</dbReference>
<gene>
    <name evidence="3" type="ORF">CPEL01642_LOCUS15798</name>
</gene>
<dbReference type="InterPro" id="IPR051918">
    <property type="entry name" value="STPP_CPPED1"/>
</dbReference>
<accession>A0A7S0LGX2</accession>
<sequence length="576" mass="63053">MVVALPPREQLIVPLAAALGGALIATLSSKLITNISGQLHHRRLQVPSQVLQLCKECLGSDGGHMEKSRRQEWLIHIAPAAPLIPIEIWVAYRMWIDEHSQEIDGSTPSALHRFLVALAFGIDASKEVNGTEAADLIACLAGAGLLGNETSKCPVRALKTWLQEGLAAFNSRFRQAHDNVFTGLGPSEESVWCGDYFFIQLADPQIGMLHMDKSWAEEAAMLGEAVRLVNKLKPRFLLISGDLTNAYPSPKTMKTVEEQTSAFKSALSALDPSIPLVLQPGNHDVGQRISPAAVQMYQERYGSEFFSFWVGGVLYLAINSQHYAVDGGTSATERAMMEAQDEWLLKQLSSERAKEATHIVVLSHICPFMEEEGESAGYFNWRERPRRKVLDAAEKAGVRLWLCGHLHQNSSSRSHGGIEIVTTSSCASVINWSIPAGQLACATKIDFPSVTLNPAVVCDAWHSGMRIVKVSSDHICHQWVTFNEVPERLEDLFSDGDSSRRSASRPEAILEGFIDHGWGLLREARARGSNRLLELAAAERAKGGTSTGNSQAKMPSSKAKKSASFKSVLHQTTTAK</sequence>
<dbReference type="EMBL" id="HBEY01033132">
    <property type="protein sequence ID" value="CAD8612418.1"/>
    <property type="molecule type" value="Transcribed_RNA"/>
</dbReference>
<evidence type="ECO:0000313" key="3">
    <source>
        <dbReference type="EMBL" id="CAD8612418.1"/>
    </source>
</evidence>
<dbReference type="Pfam" id="PF00149">
    <property type="entry name" value="Metallophos"/>
    <property type="match status" value="1"/>
</dbReference>
<dbReference type="AlphaFoldDB" id="A0A7S0LGX2"/>
<dbReference type="InterPro" id="IPR004843">
    <property type="entry name" value="Calcineurin-like_PHP"/>
</dbReference>
<dbReference type="GO" id="GO:0016787">
    <property type="term" value="F:hydrolase activity"/>
    <property type="evidence" value="ECO:0007669"/>
    <property type="project" value="InterPro"/>
</dbReference>
<proteinExistence type="predicted"/>
<dbReference type="PANTHER" id="PTHR43143">
    <property type="entry name" value="METALLOPHOSPHOESTERASE, CALCINEURIN SUPERFAMILY"/>
    <property type="match status" value="1"/>
</dbReference>
<feature type="domain" description="Calcineurin-like phosphoesterase" evidence="2">
    <location>
        <begin position="222"/>
        <end position="408"/>
    </location>
</feature>
<dbReference type="Gene3D" id="3.60.21.10">
    <property type="match status" value="1"/>
</dbReference>
<reference evidence="3" key="1">
    <citation type="submission" date="2021-01" db="EMBL/GenBank/DDBJ databases">
        <authorList>
            <person name="Corre E."/>
            <person name="Pelletier E."/>
            <person name="Niang G."/>
            <person name="Scheremetjew M."/>
            <person name="Finn R."/>
            <person name="Kale V."/>
            <person name="Holt S."/>
            <person name="Cochrane G."/>
            <person name="Meng A."/>
            <person name="Brown T."/>
            <person name="Cohen L."/>
        </authorList>
    </citation>
    <scope>NUCLEOTIDE SEQUENCE</scope>
    <source>
        <strain evidence="3">PLY182g</strain>
    </source>
</reference>
<dbReference type="InterPro" id="IPR029052">
    <property type="entry name" value="Metallo-depent_PP-like"/>
</dbReference>
<feature type="region of interest" description="Disordered" evidence="1">
    <location>
        <begin position="539"/>
        <end position="576"/>
    </location>
</feature>
<name>A0A7S0LGX2_9EUKA</name>
<organism evidence="3">
    <name type="scientific">Coccolithus braarudii</name>
    <dbReference type="NCBI Taxonomy" id="221442"/>
    <lineage>
        <taxon>Eukaryota</taxon>
        <taxon>Haptista</taxon>
        <taxon>Haptophyta</taxon>
        <taxon>Prymnesiophyceae</taxon>
        <taxon>Coccolithales</taxon>
        <taxon>Coccolithaceae</taxon>
        <taxon>Coccolithus</taxon>
    </lineage>
</organism>
<protein>
    <recommendedName>
        <fullName evidence="2">Calcineurin-like phosphoesterase domain-containing protein</fullName>
    </recommendedName>
</protein>